<dbReference type="Proteomes" id="UP001186974">
    <property type="component" value="Unassembled WGS sequence"/>
</dbReference>
<reference evidence="1" key="1">
    <citation type="submission" date="2024-09" db="EMBL/GenBank/DDBJ databases">
        <title>Black Yeasts Isolated from many extreme environments.</title>
        <authorList>
            <person name="Coleine C."/>
            <person name="Stajich J.E."/>
            <person name="Selbmann L."/>
        </authorList>
    </citation>
    <scope>NUCLEOTIDE SEQUENCE</scope>
    <source>
        <strain evidence="1">CCFEE 5737</strain>
    </source>
</reference>
<comment type="caution">
    <text evidence="1">The sequence shown here is derived from an EMBL/GenBank/DDBJ whole genome shotgun (WGS) entry which is preliminary data.</text>
</comment>
<feature type="non-terminal residue" evidence="1">
    <location>
        <position position="1"/>
    </location>
</feature>
<dbReference type="EMBL" id="JAWDJW010012544">
    <property type="protein sequence ID" value="KAK3044015.1"/>
    <property type="molecule type" value="Genomic_DNA"/>
</dbReference>
<proteinExistence type="predicted"/>
<keyword evidence="2" id="KW-1185">Reference proteome</keyword>
<gene>
    <name evidence="1" type="ORF">LTS18_002400</name>
</gene>
<sequence length="96" mass="10835">PPLPATPSSSNTQTALGQQQQQQRPDLITRYNLAERIKSLPTDATDSIAESKKPAWSQSKSERAKELQRRREEMILAARRKMEEKDRKMKEGAAGS</sequence>
<accession>A0ACC3CSF2</accession>
<evidence type="ECO:0000313" key="2">
    <source>
        <dbReference type="Proteomes" id="UP001186974"/>
    </source>
</evidence>
<evidence type="ECO:0000313" key="1">
    <source>
        <dbReference type="EMBL" id="KAK3044015.1"/>
    </source>
</evidence>
<name>A0ACC3CSF2_9PEZI</name>
<organism evidence="1 2">
    <name type="scientific">Coniosporium uncinatum</name>
    <dbReference type="NCBI Taxonomy" id="93489"/>
    <lineage>
        <taxon>Eukaryota</taxon>
        <taxon>Fungi</taxon>
        <taxon>Dikarya</taxon>
        <taxon>Ascomycota</taxon>
        <taxon>Pezizomycotina</taxon>
        <taxon>Dothideomycetes</taxon>
        <taxon>Dothideomycetes incertae sedis</taxon>
        <taxon>Coniosporium</taxon>
    </lineage>
</organism>
<protein>
    <submittedName>
        <fullName evidence="1">Uncharacterized protein</fullName>
    </submittedName>
</protein>